<dbReference type="SUPFAM" id="SSF55021">
    <property type="entry name" value="ACT-like"/>
    <property type="match status" value="1"/>
</dbReference>
<organism evidence="1 2">
    <name type="scientific">Clostridium kluyveri</name>
    <dbReference type="NCBI Taxonomy" id="1534"/>
    <lineage>
        <taxon>Bacteria</taxon>
        <taxon>Bacillati</taxon>
        <taxon>Bacillota</taxon>
        <taxon>Clostridia</taxon>
        <taxon>Eubacteriales</taxon>
        <taxon>Clostridiaceae</taxon>
        <taxon>Clostridium</taxon>
    </lineage>
</organism>
<accession>A0A1L5F3N5</accession>
<dbReference type="OrthoDB" id="9796135at2"/>
<dbReference type="RefSeq" id="WP_073537183.1">
    <property type="nucleotide sequence ID" value="NZ_CP018335.1"/>
</dbReference>
<protein>
    <submittedName>
        <fullName evidence="1">CopG family transcriptional regulator</fullName>
    </submittedName>
</protein>
<gene>
    <name evidence="1" type="ORF">BS101_01200</name>
</gene>
<dbReference type="AlphaFoldDB" id="A0A1L5F3N5"/>
<dbReference type="Proteomes" id="UP000184604">
    <property type="component" value="Chromosome"/>
</dbReference>
<dbReference type="EMBL" id="CP018335">
    <property type="protein sequence ID" value="APM37470.1"/>
    <property type="molecule type" value="Genomic_DNA"/>
</dbReference>
<dbReference type="InterPro" id="IPR023860">
    <property type="entry name" value="FeFe-hyd_TM1266"/>
</dbReference>
<dbReference type="Gene3D" id="3.30.70.1150">
    <property type="entry name" value="ACT-like. Chain A, domain 2"/>
    <property type="match status" value="1"/>
</dbReference>
<evidence type="ECO:0000313" key="1">
    <source>
        <dbReference type="EMBL" id="APM37470.1"/>
    </source>
</evidence>
<dbReference type="InterPro" id="IPR027271">
    <property type="entry name" value="Acetolactate_synth/TF_NikR_C"/>
</dbReference>
<sequence length="81" mass="8778">MEKRIAVVGIVVEDLDNSPIVNSILHSFSDIIVGRLGIPYRERNISVISIIVDGTSDEISSMTGKLGRINGINVKTAITKK</sequence>
<evidence type="ECO:0000313" key="2">
    <source>
        <dbReference type="Proteomes" id="UP000184604"/>
    </source>
</evidence>
<dbReference type="NCBIfam" id="TIGR03959">
    <property type="entry name" value="hyd_TM1266"/>
    <property type="match status" value="1"/>
</dbReference>
<dbReference type="Pfam" id="PF21699">
    <property type="entry name" value="TM1266-like"/>
    <property type="match status" value="1"/>
</dbReference>
<dbReference type="InterPro" id="IPR045865">
    <property type="entry name" value="ACT-like_dom_sf"/>
</dbReference>
<reference evidence="1 2" key="1">
    <citation type="submission" date="2016-12" db="EMBL/GenBank/DDBJ databases">
        <title>Complete genome sequence of Clostridium kluyveri JZZ isolated from the pit mud of a Chinese flavor liquor-making factory.</title>
        <authorList>
            <person name="Wang Y."/>
        </authorList>
    </citation>
    <scope>NUCLEOTIDE SEQUENCE [LARGE SCALE GENOMIC DNA]</scope>
    <source>
        <strain evidence="1 2">JZZ</strain>
    </source>
</reference>
<name>A0A1L5F3N5_CLOKL</name>
<proteinExistence type="predicted"/>